<dbReference type="InterPro" id="IPR032183">
    <property type="entry name" value="PKD-like"/>
</dbReference>
<keyword evidence="2" id="KW-1185">Reference proteome</keyword>
<gene>
    <name evidence="1" type="ORF">EV199_1660</name>
</gene>
<organism evidence="1 2">
    <name type="scientific">Pseudobacter ginsenosidimutans</name>
    <dbReference type="NCBI Taxonomy" id="661488"/>
    <lineage>
        <taxon>Bacteria</taxon>
        <taxon>Pseudomonadati</taxon>
        <taxon>Bacteroidota</taxon>
        <taxon>Chitinophagia</taxon>
        <taxon>Chitinophagales</taxon>
        <taxon>Chitinophagaceae</taxon>
        <taxon>Pseudobacter</taxon>
    </lineage>
</organism>
<accession>A0A4V2F224</accession>
<dbReference type="RefSeq" id="WP_130540129.1">
    <property type="nucleotide sequence ID" value="NZ_CP042431.1"/>
</dbReference>
<dbReference type="Pfam" id="PF16407">
    <property type="entry name" value="PKD_2"/>
    <property type="match status" value="1"/>
</dbReference>
<evidence type="ECO:0000313" key="1">
    <source>
        <dbReference type="EMBL" id="RZS75787.1"/>
    </source>
</evidence>
<protein>
    <submittedName>
        <fullName evidence="1">PKD family protein</fullName>
    </submittedName>
</protein>
<proteinExistence type="predicted"/>
<dbReference type="OrthoDB" id="1061929at2"/>
<dbReference type="Proteomes" id="UP000293874">
    <property type="component" value="Unassembled WGS sequence"/>
</dbReference>
<evidence type="ECO:0000313" key="2">
    <source>
        <dbReference type="Proteomes" id="UP000293874"/>
    </source>
</evidence>
<dbReference type="AlphaFoldDB" id="A0A4V2F224"/>
<dbReference type="EMBL" id="SGXA01000001">
    <property type="protein sequence ID" value="RZS75787.1"/>
    <property type="molecule type" value="Genomic_DNA"/>
</dbReference>
<sequence length="495" mass="55129">MKRIYIITACLLSLLAACKKDDSTSGTPKPAVKVSGLQTSYNVYTHQDFLTVQPVVENENEYNYYWTLFNSAHTANQGLVIPDTLALTKDLHYEVMKDPGSYILVFNVKDKKTGVTTQFKSTTIISTLNMNGWYLLKDNAGKTDLDFIYNTGRIDNWISFYNNNKSLDGNAVKMLFVPGMKKTPTAADPYNTLMVLSENDAAVYRIDNGTMVMDFNNMFFTKPAVRKPQGAFQPTALNTVFFMNNGRTYFMSKGTLFANMPTDANGINYTNISPVSTTVAAELLWNRNTKSIFTITGANYSELKFNTGGGRLMNLNAELEWAAGYPNNRGVALLLFRNPKDTGYIFKVDGRFGPLAGYPPDSVVIARDTIVPEHSLMHAGKICGNYDVDIIYYSVGNNIYMMDLATQTPALQFTLPAGEEVTAFQHIKYPVPASGVVNTQNWIVIATYKDGRYKIYKHAPGSTFTIQAKAQPDFEGEGRVTSVMYMEQGNGTRSF</sequence>
<name>A0A4V2F224_9BACT</name>
<reference evidence="1 2" key="1">
    <citation type="submission" date="2019-02" db="EMBL/GenBank/DDBJ databases">
        <title>Genomic Encyclopedia of Type Strains, Phase IV (KMG-IV): sequencing the most valuable type-strain genomes for metagenomic binning, comparative biology and taxonomic classification.</title>
        <authorList>
            <person name="Goeker M."/>
        </authorList>
    </citation>
    <scope>NUCLEOTIDE SEQUENCE [LARGE SCALE GENOMIC DNA]</scope>
    <source>
        <strain evidence="1 2">DSM 18116</strain>
    </source>
</reference>
<comment type="caution">
    <text evidence="1">The sequence shown here is derived from an EMBL/GenBank/DDBJ whole genome shotgun (WGS) entry which is preliminary data.</text>
</comment>
<dbReference type="PROSITE" id="PS51257">
    <property type="entry name" value="PROKAR_LIPOPROTEIN"/>
    <property type="match status" value="1"/>
</dbReference>